<reference evidence="3" key="1">
    <citation type="journal article" date="2023" name="G3 (Bethesda)">
        <title>Whole genome assemblies of Zophobas morio and Tenebrio molitor.</title>
        <authorList>
            <person name="Kaur S."/>
            <person name="Stinson S.A."/>
            <person name="diCenzo G.C."/>
        </authorList>
    </citation>
    <scope>NUCLEOTIDE SEQUENCE</scope>
    <source>
        <strain evidence="3">QUZm001</strain>
    </source>
</reference>
<dbReference type="PANTHER" id="PTHR47577:SF2">
    <property type="entry name" value="THAP DOMAIN CONTAINING 9"/>
    <property type="match status" value="1"/>
</dbReference>
<name>A0AA38IR86_9CUCU</name>
<accession>A0AA38IR86</accession>
<feature type="domain" description="Transposable element P transposase-like RNase H C-terminal" evidence="2">
    <location>
        <begin position="134"/>
        <end position="168"/>
    </location>
</feature>
<dbReference type="Pfam" id="PF21789">
    <property type="entry name" value="TNP-like_RNaseH_C"/>
    <property type="match status" value="1"/>
</dbReference>
<gene>
    <name evidence="3" type="ORF">Zmor_006169</name>
</gene>
<evidence type="ECO:0000259" key="1">
    <source>
        <dbReference type="Pfam" id="PF21788"/>
    </source>
</evidence>
<evidence type="ECO:0000259" key="2">
    <source>
        <dbReference type="Pfam" id="PF21789"/>
    </source>
</evidence>
<sequence length="391" mass="45221">MKVKLAVQVFSTSVTDALEYCVKDQGLQQFKHSEATVTFCRTVDKLFDIFNTRNFLSKNSFRRPLSNTNFSFIKSFFDENRKYILGLKSLEGEELVYSKRKKGFLGLLINMTSIESIVQKFVVEKKYLSYLLTYKLSQDHIETFFCAIRSRGGFNNNPTASQFEAAYKRLLIHAEITSKSSANCLPQDDTYILNIASTASSKKKIDYMTDNVDRLDDGELNFDIDEILINEENHSQYVNDVVIYICGFIVKKLKLKINCSECCSQLETNTSFSKLISRKDKGGLVKPSANVINVCKIAETIFRTNRNYCTGNVILKLIYLTKEQLNLANIFPDLSNHILDQDPLNNHLLQMINLILKYYFTIRLHHKNMQINEVKDRIRHKYSKLITFKNQ</sequence>
<protein>
    <recommendedName>
        <fullName evidence="5">THAP domain-containing protein 9</fullName>
    </recommendedName>
</protein>
<dbReference type="InterPro" id="IPR048367">
    <property type="entry name" value="TNP-like_RNaseH_C"/>
</dbReference>
<keyword evidence="4" id="KW-1185">Reference proteome</keyword>
<evidence type="ECO:0008006" key="5">
    <source>
        <dbReference type="Google" id="ProtNLM"/>
    </source>
</evidence>
<dbReference type="AlphaFoldDB" id="A0AA38IR86"/>
<proteinExistence type="predicted"/>
<dbReference type="InterPro" id="IPR048366">
    <property type="entry name" value="TNP-like_GBD"/>
</dbReference>
<dbReference type="EMBL" id="JALNTZ010000002">
    <property type="protein sequence ID" value="KAJ3661785.1"/>
    <property type="molecule type" value="Genomic_DNA"/>
</dbReference>
<evidence type="ECO:0000313" key="4">
    <source>
        <dbReference type="Proteomes" id="UP001168821"/>
    </source>
</evidence>
<comment type="caution">
    <text evidence="3">The sequence shown here is derived from an EMBL/GenBank/DDBJ whole genome shotgun (WGS) entry which is preliminary data.</text>
</comment>
<dbReference type="Pfam" id="PF21788">
    <property type="entry name" value="TNP-like_GBD"/>
    <property type="match status" value="1"/>
</dbReference>
<dbReference type="Proteomes" id="UP001168821">
    <property type="component" value="Unassembled WGS sequence"/>
</dbReference>
<organism evidence="3 4">
    <name type="scientific">Zophobas morio</name>
    <dbReference type="NCBI Taxonomy" id="2755281"/>
    <lineage>
        <taxon>Eukaryota</taxon>
        <taxon>Metazoa</taxon>
        <taxon>Ecdysozoa</taxon>
        <taxon>Arthropoda</taxon>
        <taxon>Hexapoda</taxon>
        <taxon>Insecta</taxon>
        <taxon>Pterygota</taxon>
        <taxon>Neoptera</taxon>
        <taxon>Endopterygota</taxon>
        <taxon>Coleoptera</taxon>
        <taxon>Polyphaga</taxon>
        <taxon>Cucujiformia</taxon>
        <taxon>Tenebrionidae</taxon>
        <taxon>Zophobas</taxon>
    </lineage>
</organism>
<dbReference type="PANTHER" id="PTHR47577">
    <property type="entry name" value="THAP DOMAIN-CONTAINING PROTEIN 6"/>
    <property type="match status" value="1"/>
</dbReference>
<feature type="domain" description="Transposable element P transposase-like GTP-binding insertion" evidence="1">
    <location>
        <begin position="1"/>
        <end position="61"/>
    </location>
</feature>
<evidence type="ECO:0000313" key="3">
    <source>
        <dbReference type="EMBL" id="KAJ3661785.1"/>
    </source>
</evidence>